<protein>
    <submittedName>
        <fullName evidence="2">Uncharacterized protein</fullName>
    </submittedName>
</protein>
<sequence>MAFDNEYEVIVRNGQVEKVTMTGTRGRNETDYVTVVDMDKAPLAEGLQTVELDVIEIATSGIGNASPKQQEENPTPGVREVHDKAPTEFAAIDVLLTIGAAGSSARTVFGLAAKKYAVSTVKEALKKVYKELGIDGPLPKTKQGKWGSPQRGDVKKGYRLDNEGDPNSTIPAEKEPHINYWDFTKGKYNGLGPRKKGAVGLD</sequence>
<evidence type="ECO:0000313" key="2">
    <source>
        <dbReference type="EMBL" id="MBD1435004.1"/>
    </source>
</evidence>
<dbReference type="RefSeq" id="WP_190995860.1">
    <property type="nucleotide sequence ID" value="NZ_JACOIK010000017.1"/>
</dbReference>
<proteinExistence type="predicted"/>
<feature type="compositionally biased region" description="Basic and acidic residues" evidence="1">
    <location>
        <begin position="152"/>
        <end position="162"/>
    </location>
</feature>
<comment type="caution">
    <text evidence="2">The sequence shown here is derived from an EMBL/GenBank/DDBJ whole genome shotgun (WGS) entry which is preliminary data.</text>
</comment>
<keyword evidence="3" id="KW-1185">Reference proteome</keyword>
<organism evidence="2 3">
    <name type="scientific">Sphingobacterium micropteri</name>
    <dbReference type="NCBI Taxonomy" id="2763501"/>
    <lineage>
        <taxon>Bacteria</taxon>
        <taxon>Pseudomonadati</taxon>
        <taxon>Bacteroidota</taxon>
        <taxon>Sphingobacteriia</taxon>
        <taxon>Sphingobacteriales</taxon>
        <taxon>Sphingobacteriaceae</taxon>
        <taxon>Sphingobacterium</taxon>
    </lineage>
</organism>
<evidence type="ECO:0000313" key="3">
    <source>
        <dbReference type="Proteomes" id="UP000602759"/>
    </source>
</evidence>
<dbReference type="EMBL" id="JACOIK010000017">
    <property type="protein sequence ID" value="MBD1435004.1"/>
    <property type="molecule type" value="Genomic_DNA"/>
</dbReference>
<gene>
    <name evidence="2" type="ORF">H8B06_19445</name>
</gene>
<evidence type="ECO:0000256" key="1">
    <source>
        <dbReference type="SAM" id="MobiDB-lite"/>
    </source>
</evidence>
<name>A0ABR7YUM6_9SPHI</name>
<feature type="region of interest" description="Disordered" evidence="1">
    <location>
        <begin position="139"/>
        <end position="173"/>
    </location>
</feature>
<reference evidence="2 3" key="1">
    <citation type="submission" date="2020-08" db="EMBL/GenBank/DDBJ databases">
        <title>Sphingobacterium sp. DN00404 isolated from aquaculture water.</title>
        <authorList>
            <person name="Zhang M."/>
        </authorList>
    </citation>
    <scope>NUCLEOTIDE SEQUENCE [LARGE SCALE GENOMIC DNA]</scope>
    <source>
        <strain evidence="2 3">DN00404</strain>
    </source>
</reference>
<accession>A0ABR7YUM6</accession>
<dbReference type="Proteomes" id="UP000602759">
    <property type="component" value="Unassembled WGS sequence"/>
</dbReference>